<reference evidence="2 3" key="1">
    <citation type="submission" date="2013-11" db="EMBL/GenBank/DDBJ databases">
        <authorList>
            <person name="da Piedade I."/>
            <person name="Tang M.H.E."/>
            <person name="Bojesen A.M."/>
        </authorList>
    </citation>
    <scope>NUCLEOTIDE SEQUENCE [LARGE SCALE GENOMIC DNA]</scope>
    <source>
        <strain evidence="2 3">Sz4is</strain>
    </source>
</reference>
<dbReference type="EMBL" id="JAUE01000061">
    <property type="protein sequence ID" value="KIS16571.1"/>
    <property type="molecule type" value="Genomic_DNA"/>
</dbReference>
<protein>
    <submittedName>
        <fullName evidence="2">Lipase</fullName>
    </submittedName>
</protein>
<accession>A0AAW3GK68</accession>
<gene>
    <name evidence="2" type="ORF">AT55_01672</name>
</gene>
<dbReference type="Pfam" id="PF26363">
    <property type="entry name" value="Phospholipase-like"/>
    <property type="match status" value="1"/>
</dbReference>
<dbReference type="InterPro" id="IPR029058">
    <property type="entry name" value="AB_hydrolase_fold"/>
</dbReference>
<evidence type="ECO:0000256" key="1">
    <source>
        <dbReference type="SAM" id="Coils"/>
    </source>
</evidence>
<name>A0AAW3GK68_STRSZ</name>
<evidence type="ECO:0000313" key="3">
    <source>
        <dbReference type="Proteomes" id="UP000032278"/>
    </source>
</evidence>
<dbReference type="Proteomes" id="UP000032278">
    <property type="component" value="Unassembled WGS sequence"/>
</dbReference>
<dbReference type="Gene3D" id="3.40.50.1820">
    <property type="entry name" value="alpha/beta hydrolase"/>
    <property type="match status" value="1"/>
</dbReference>
<proteinExistence type="predicted"/>
<comment type="caution">
    <text evidence="2">The sequence shown here is derived from an EMBL/GenBank/DDBJ whole genome shotgun (WGS) entry which is preliminary data.</text>
</comment>
<sequence>MIVTDKNYNDIADGVYKVDAGKVIRPWRNGKTFKTNGKDYRVLKAEDNPDNGMQAMAVVPIKDGKEDRSHIVIAYAGTNSSDIRDIDTDIQSVVFGDDQYLCTHEGPDSFKVVKSQLSTAKAFSDYIRTSYPNAAISYTGHSLGGYLALITAAHAKQPATVFNAPSSVNNLSKEAIDFVKANKGLYHSYRINNDYIGNLGTYFGDDELGISRWVDGETGIGRHSLAAYRFNSKGQIVDRKGHPAAAQAPALATLSSRLTDYRQLKKEYAASNGISSSEEFYLDQFQSRAVAQALEQTTQLAQEEIIARRKEAVAEAEALHQKTRDMPFFVSELSWAELEELQEHYHQERLQMEAAHDELRGNYNQLQELYASSYQAVSSYLRHYDASLITDQYTVLTRLIDDYQHRTEQCYHEQCRKMSQQEEEIAHHYRSQRQAIEKDITALRRQWREG</sequence>
<keyword evidence="1" id="KW-0175">Coiled coil</keyword>
<organism evidence="2 3">
    <name type="scientific">Streptococcus equi subsp. zooepidemicus Sz4is</name>
    <dbReference type="NCBI Taxonomy" id="1381082"/>
    <lineage>
        <taxon>Bacteria</taxon>
        <taxon>Bacillati</taxon>
        <taxon>Bacillota</taxon>
        <taxon>Bacilli</taxon>
        <taxon>Lactobacillales</taxon>
        <taxon>Streptococcaceae</taxon>
        <taxon>Streptococcus</taxon>
    </lineage>
</organism>
<dbReference type="SUPFAM" id="SSF53474">
    <property type="entry name" value="alpha/beta-Hydrolases"/>
    <property type="match status" value="1"/>
</dbReference>
<evidence type="ECO:0000313" key="2">
    <source>
        <dbReference type="EMBL" id="KIS16571.1"/>
    </source>
</evidence>
<feature type="coiled-coil region" evidence="1">
    <location>
        <begin position="338"/>
        <end position="369"/>
    </location>
</feature>
<dbReference type="AlphaFoldDB" id="A0AAW3GK68"/>